<evidence type="ECO:0000313" key="1">
    <source>
        <dbReference type="EMBL" id="KAJ0051891.1"/>
    </source>
</evidence>
<evidence type="ECO:0000313" key="2">
    <source>
        <dbReference type="Proteomes" id="UP001163603"/>
    </source>
</evidence>
<keyword evidence="2" id="KW-1185">Reference proteome</keyword>
<comment type="caution">
    <text evidence="1">The sequence shown here is derived from an EMBL/GenBank/DDBJ whole genome shotgun (WGS) entry which is preliminary data.</text>
</comment>
<proteinExistence type="predicted"/>
<name>A0ACC0ZIJ2_9ROSI</name>
<protein>
    <submittedName>
        <fullName evidence="1">Uncharacterized protein</fullName>
    </submittedName>
</protein>
<dbReference type="Proteomes" id="UP001163603">
    <property type="component" value="Chromosome 1"/>
</dbReference>
<gene>
    <name evidence="1" type="ORF">Pint_01538</name>
</gene>
<reference evidence="2" key="1">
    <citation type="journal article" date="2023" name="G3 (Bethesda)">
        <title>Genome assembly and association tests identify interacting loci associated with vigor, precocity, and sex in interspecific pistachio rootstocks.</title>
        <authorList>
            <person name="Palmer W."/>
            <person name="Jacygrad E."/>
            <person name="Sagayaradj S."/>
            <person name="Cavanaugh K."/>
            <person name="Han R."/>
            <person name="Bertier L."/>
            <person name="Beede B."/>
            <person name="Kafkas S."/>
            <person name="Golino D."/>
            <person name="Preece J."/>
            <person name="Michelmore R."/>
        </authorList>
    </citation>
    <scope>NUCLEOTIDE SEQUENCE [LARGE SCALE GENOMIC DNA]</scope>
</reference>
<accession>A0ACC0ZIJ2</accession>
<sequence length="129" mass="14601">MSENNGGNDELDFGFLGNREGKPVSLQTNVFIDGVGGREQKIHLWFDPTAHFHTYKILWNPDQIVFYVEDIPVRVFRNRRNVGIGYPSHPMQIQASLWDGSDWATDGGRTKINWAYAPKNAILPIIGGM</sequence>
<organism evidence="1 2">
    <name type="scientific">Pistacia integerrima</name>
    <dbReference type="NCBI Taxonomy" id="434235"/>
    <lineage>
        <taxon>Eukaryota</taxon>
        <taxon>Viridiplantae</taxon>
        <taxon>Streptophyta</taxon>
        <taxon>Embryophyta</taxon>
        <taxon>Tracheophyta</taxon>
        <taxon>Spermatophyta</taxon>
        <taxon>Magnoliopsida</taxon>
        <taxon>eudicotyledons</taxon>
        <taxon>Gunneridae</taxon>
        <taxon>Pentapetalae</taxon>
        <taxon>rosids</taxon>
        <taxon>malvids</taxon>
        <taxon>Sapindales</taxon>
        <taxon>Anacardiaceae</taxon>
        <taxon>Pistacia</taxon>
    </lineage>
</organism>
<dbReference type="EMBL" id="CM047736">
    <property type="protein sequence ID" value="KAJ0051891.1"/>
    <property type="molecule type" value="Genomic_DNA"/>
</dbReference>